<dbReference type="InterPro" id="IPR050835">
    <property type="entry name" value="ABC_transporter_sub-D"/>
</dbReference>
<dbReference type="SMART" id="SM00382">
    <property type="entry name" value="AAA"/>
    <property type="match status" value="1"/>
</dbReference>
<feature type="domain" description="ABC transporter" evidence="9">
    <location>
        <begin position="353"/>
        <end position="568"/>
    </location>
</feature>
<dbReference type="Proteomes" id="UP001301728">
    <property type="component" value="Unassembled WGS sequence"/>
</dbReference>
<evidence type="ECO:0000313" key="11">
    <source>
        <dbReference type="EMBL" id="MEA5517967.1"/>
    </source>
</evidence>
<reference evidence="11 12" key="1">
    <citation type="submission" date="2023-12" db="EMBL/GenBank/DDBJ databases">
        <title>Baltic Sea Cyanobacteria.</title>
        <authorList>
            <person name="Delbaje E."/>
            <person name="Fewer D.P."/>
            <person name="Shishido T.K."/>
        </authorList>
    </citation>
    <scope>NUCLEOTIDE SEQUENCE [LARGE SCALE GENOMIC DNA]</scope>
    <source>
        <strain evidence="11 12">CCNP 1315</strain>
    </source>
</reference>
<protein>
    <submittedName>
        <fullName evidence="11">ABC transporter ATP-binding protein/permease</fullName>
    </submittedName>
</protein>
<dbReference type="Pfam" id="PF06472">
    <property type="entry name" value="ABC_membrane_2"/>
    <property type="match status" value="1"/>
</dbReference>
<feature type="domain" description="ABC transmembrane type-1" evidence="10">
    <location>
        <begin position="34"/>
        <end position="318"/>
    </location>
</feature>
<dbReference type="CDD" id="cd03223">
    <property type="entry name" value="ABCD_peroxisomal_ALDP"/>
    <property type="match status" value="1"/>
</dbReference>
<dbReference type="SUPFAM" id="SSF90123">
    <property type="entry name" value="ABC transporter transmembrane region"/>
    <property type="match status" value="1"/>
</dbReference>
<comment type="caution">
    <text evidence="11">The sequence shown here is derived from an EMBL/GenBank/DDBJ whole genome shotgun (WGS) entry which is preliminary data.</text>
</comment>
<gene>
    <name evidence="11" type="ORF">VB854_03275</name>
</gene>
<dbReference type="PROSITE" id="PS50929">
    <property type="entry name" value="ABC_TM1F"/>
    <property type="match status" value="1"/>
</dbReference>
<dbReference type="RefSeq" id="WP_323276254.1">
    <property type="nucleotide sequence ID" value="NZ_JAYGHT010000005.1"/>
</dbReference>
<proteinExistence type="predicted"/>
<organism evidence="11 12">
    <name type="scientific">Limnoraphis robusta CCNP1315</name>
    <dbReference type="NCBI Taxonomy" id="3110306"/>
    <lineage>
        <taxon>Bacteria</taxon>
        <taxon>Bacillati</taxon>
        <taxon>Cyanobacteriota</taxon>
        <taxon>Cyanophyceae</taxon>
        <taxon>Oscillatoriophycideae</taxon>
        <taxon>Oscillatoriales</taxon>
        <taxon>Sirenicapillariaceae</taxon>
        <taxon>Limnoraphis</taxon>
    </lineage>
</organism>
<dbReference type="PROSITE" id="PS50893">
    <property type="entry name" value="ABC_TRANSPORTER_2"/>
    <property type="match status" value="1"/>
</dbReference>
<evidence type="ECO:0000256" key="7">
    <source>
        <dbReference type="ARBA" id="ARBA00023136"/>
    </source>
</evidence>
<dbReference type="InterPro" id="IPR003439">
    <property type="entry name" value="ABC_transporter-like_ATP-bd"/>
</dbReference>
<dbReference type="InterPro" id="IPR003593">
    <property type="entry name" value="AAA+_ATPase"/>
</dbReference>
<feature type="transmembrane region" description="Helical" evidence="8">
    <location>
        <begin position="31"/>
        <end position="49"/>
    </location>
</feature>
<keyword evidence="6 8" id="KW-1133">Transmembrane helix</keyword>
<dbReference type="GO" id="GO:0005524">
    <property type="term" value="F:ATP binding"/>
    <property type="evidence" value="ECO:0007669"/>
    <property type="project" value="UniProtKB-KW"/>
</dbReference>
<evidence type="ECO:0000256" key="6">
    <source>
        <dbReference type="ARBA" id="ARBA00022989"/>
    </source>
</evidence>
<sequence>MNQQISPKFWQQFWIIAKLYWSSRNQKKAKILLLLLIALSFISSGFLVLETLQRGEILSGLAAQNYQRFWQATLLFFCLILIGVPSLGFNNYIQGNLSLHWRRWMTRNFLERYLDHQAFYHLNTHSEIDNPDQRISEDIRAFTQQSLYFFVLFLNAVIQLIFFIGLLWSISHFLTLFLVFYALVATFIATLIFTRTLAKINYIQLQKEAELRSGLVHVQDDAEAIALYRGQSQESQELHHRFLQVYQNFSRLIQWEFNLSLFQNSLQYITFILPVIILSPSILSGQLEIGVIAQSESAFGRIWFALSLILNELENLSALAASTTRLFILHQAFQTSNQPSKNSVIQIQDSQNFILENLTLKTPDHQNTLIKNLSLIIQSNESLLITGASGVGKSSLLRAIAGLWTSGEGKITRPQREQMLFLPQRPYMILGSLRQQLLYPHPENQLNDQQLLDVLKQVNLPDISTQYGGLDIIRKWSQVLSIGEQQRLAFARLLLHQPEYAILDEATSALDIDNEELLYQHLQKTGIHLISVGHRSTLFKYHQRVLELSGDLNWRLLNSHEYQFYDQKN</sequence>
<evidence type="ECO:0000256" key="3">
    <source>
        <dbReference type="ARBA" id="ARBA00022692"/>
    </source>
</evidence>
<dbReference type="InterPro" id="IPR011527">
    <property type="entry name" value="ABC1_TM_dom"/>
</dbReference>
<evidence type="ECO:0000256" key="2">
    <source>
        <dbReference type="ARBA" id="ARBA00022448"/>
    </source>
</evidence>
<evidence type="ECO:0000256" key="4">
    <source>
        <dbReference type="ARBA" id="ARBA00022741"/>
    </source>
</evidence>
<keyword evidence="7 8" id="KW-0472">Membrane</keyword>
<keyword evidence="5 11" id="KW-0067">ATP-binding</keyword>
<keyword evidence="3 8" id="KW-0812">Transmembrane</keyword>
<dbReference type="Pfam" id="PF00005">
    <property type="entry name" value="ABC_tran"/>
    <property type="match status" value="1"/>
</dbReference>
<keyword evidence="2" id="KW-0813">Transport</keyword>
<dbReference type="EMBL" id="JAYGHT010000005">
    <property type="protein sequence ID" value="MEA5517967.1"/>
    <property type="molecule type" value="Genomic_DNA"/>
</dbReference>
<accession>A0ABU5TSV7</accession>
<evidence type="ECO:0000256" key="8">
    <source>
        <dbReference type="SAM" id="Phobius"/>
    </source>
</evidence>
<comment type="subcellular location">
    <subcellularLocation>
        <location evidence="1">Cell membrane</location>
        <topology evidence="1">Multi-pass membrane protein</topology>
    </subcellularLocation>
</comment>
<dbReference type="InterPro" id="IPR036640">
    <property type="entry name" value="ABC1_TM_sf"/>
</dbReference>
<dbReference type="Gene3D" id="3.40.50.300">
    <property type="entry name" value="P-loop containing nucleotide triphosphate hydrolases"/>
    <property type="match status" value="1"/>
</dbReference>
<feature type="transmembrane region" description="Helical" evidence="8">
    <location>
        <begin position="176"/>
        <end position="198"/>
    </location>
</feature>
<feature type="transmembrane region" description="Helical" evidence="8">
    <location>
        <begin position="69"/>
        <end position="93"/>
    </location>
</feature>
<evidence type="ECO:0000259" key="9">
    <source>
        <dbReference type="PROSITE" id="PS50893"/>
    </source>
</evidence>
<name>A0ABU5TSV7_9CYAN</name>
<evidence type="ECO:0000259" key="10">
    <source>
        <dbReference type="PROSITE" id="PS50929"/>
    </source>
</evidence>
<keyword evidence="12" id="KW-1185">Reference proteome</keyword>
<evidence type="ECO:0000256" key="5">
    <source>
        <dbReference type="ARBA" id="ARBA00022840"/>
    </source>
</evidence>
<dbReference type="InterPro" id="IPR027417">
    <property type="entry name" value="P-loop_NTPase"/>
</dbReference>
<feature type="transmembrane region" description="Helical" evidence="8">
    <location>
        <begin position="147"/>
        <end position="170"/>
    </location>
</feature>
<evidence type="ECO:0000256" key="1">
    <source>
        <dbReference type="ARBA" id="ARBA00004651"/>
    </source>
</evidence>
<evidence type="ECO:0000313" key="12">
    <source>
        <dbReference type="Proteomes" id="UP001301728"/>
    </source>
</evidence>
<dbReference type="PANTHER" id="PTHR11384">
    <property type="entry name" value="ATP-BINDING CASSETTE, SUB-FAMILY D MEMBER"/>
    <property type="match status" value="1"/>
</dbReference>
<dbReference type="PANTHER" id="PTHR11384:SF59">
    <property type="entry name" value="LYSOSOMAL COBALAMIN TRANSPORTER ABCD4"/>
    <property type="match status" value="1"/>
</dbReference>
<dbReference type="Gene3D" id="1.20.1560.10">
    <property type="entry name" value="ABC transporter type 1, transmembrane domain"/>
    <property type="match status" value="1"/>
</dbReference>
<keyword evidence="4" id="KW-0547">Nucleotide-binding</keyword>
<dbReference type="SUPFAM" id="SSF52540">
    <property type="entry name" value="P-loop containing nucleoside triphosphate hydrolases"/>
    <property type="match status" value="1"/>
</dbReference>